<evidence type="ECO:0000256" key="1">
    <source>
        <dbReference type="ARBA" id="ARBA00022729"/>
    </source>
</evidence>
<dbReference type="PANTHER" id="PTHR32099:SF51">
    <property type="entry name" value="CYSTEINE-RICH RECEPTOR-LIKE PROTEIN KINASE 25 ISOFORM X1"/>
    <property type="match status" value="1"/>
</dbReference>
<dbReference type="AlphaFoldDB" id="A0A5B6Z686"/>
<evidence type="ECO:0000256" key="4">
    <source>
        <dbReference type="SAM" id="SignalP"/>
    </source>
</evidence>
<feature type="signal peptide" evidence="4">
    <location>
        <begin position="1"/>
        <end position="26"/>
    </location>
</feature>
<name>A0A5B6Z686_DAVIN</name>
<dbReference type="CDD" id="cd23509">
    <property type="entry name" value="Gnk2-like"/>
    <property type="match status" value="2"/>
</dbReference>
<feature type="compositionally biased region" description="Pro residues" evidence="3">
    <location>
        <begin position="260"/>
        <end position="278"/>
    </location>
</feature>
<feature type="region of interest" description="Disordered" evidence="3">
    <location>
        <begin position="255"/>
        <end position="278"/>
    </location>
</feature>
<accession>A0A5B6Z686</accession>
<feature type="domain" description="Gnk2-homologous" evidence="5">
    <location>
        <begin position="139"/>
        <end position="250"/>
    </location>
</feature>
<feature type="domain" description="Gnk2-homologous" evidence="5">
    <location>
        <begin position="29"/>
        <end position="132"/>
    </location>
</feature>
<evidence type="ECO:0000313" key="6">
    <source>
        <dbReference type="EMBL" id="MPA39595.1"/>
    </source>
</evidence>
<dbReference type="EMBL" id="GHES01009036">
    <property type="protein sequence ID" value="MPA39595.1"/>
    <property type="molecule type" value="Transcribed_RNA"/>
</dbReference>
<sequence length="278" mass="31147">MGSLRQISLISLILIIRLVGLTLTFAQPELLYFNCTYSANYSSSSTTYGTNLNTLLSSLSSNIDRYGYYNSSFGEDPDRVTAVVLCRGDVEQDICRSCVDYSTRNLTQLCPNQREAIAFYQTCMLRYTNQAIEFGKMVWGPGFNKWNIYNNVSDEDLITFHQVRETLFSGLIKKAASGDSHRKFETGEKLLPKDHKSMYALVQCTPDLSGPVCTDCLNALMLLIPQCCNRTVGGAVYKPTCNLRYELDSEPFYNRTTADAPPPLLSMPPPPLSRPKNS</sequence>
<dbReference type="PROSITE" id="PS51473">
    <property type="entry name" value="GNK2"/>
    <property type="match status" value="2"/>
</dbReference>
<dbReference type="FunFam" id="3.30.430.20:FF:000003">
    <property type="entry name" value="Cysteine-rich RLK (RECEPTOR-like protein kinase) 10"/>
    <property type="match status" value="1"/>
</dbReference>
<dbReference type="InterPro" id="IPR002902">
    <property type="entry name" value="GNK2"/>
</dbReference>
<evidence type="ECO:0000259" key="5">
    <source>
        <dbReference type="PROSITE" id="PS51473"/>
    </source>
</evidence>
<organism evidence="6">
    <name type="scientific">Davidia involucrata</name>
    <name type="common">Dove tree</name>
    <dbReference type="NCBI Taxonomy" id="16924"/>
    <lineage>
        <taxon>Eukaryota</taxon>
        <taxon>Viridiplantae</taxon>
        <taxon>Streptophyta</taxon>
        <taxon>Embryophyta</taxon>
        <taxon>Tracheophyta</taxon>
        <taxon>Spermatophyta</taxon>
        <taxon>Magnoliopsida</taxon>
        <taxon>eudicotyledons</taxon>
        <taxon>Gunneridae</taxon>
        <taxon>Pentapetalae</taxon>
        <taxon>asterids</taxon>
        <taxon>Cornales</taxon>
        <taxon>Nyssaceae</taxon>
        <taxon>Davidia</taxon>
    </lineage>
</organism>
<reference evidence="6" key="1">
    <citation type="submission" date="2019-08" db="EMBL/GenBank/DDBJ databases">
        <title>Reference gene set and small RNA set construction with multiple tissues from Davidia involucrata Baill.</title>
        <authorList>
            <person name="Yang H."/>
            <person name="Zhou C."/>
            <person name="Li G."/>
            <person name="Wang J."/>
            <person name="Gao P."/>
            <person name="Wang M."/>
            <person name="Wang R."/>
            <person name="Zhao Y."/>
        </authorList>
    </citation>
    <scope>NUCLEOTIDE SEQUENCE</scope>
    <source>
        <tissue evidence="6">Mixed with DoveR01_LX</tissue>
    </source>
</reference>
<protein>
    <recommendedName>
        <fullName evidence="5">Gnk2-homologous domain-containing protein</fullName>
    </recommendedName>
</protein>
<dbReference type="FunFam" id="3.30.430.20:FF:000002">
    <property type="entry name" value="Cysteine-rich receptor-like protein kinase 10"/>
    <property type="match status" value="1"/>
</dbReference>
<proteinExistence type="predicted"/>
<evidence type="ECO:0000256" key="3">
    <source>
        <dbReference type="SAM" id="MobiDB-lite"/>
    </source>
</evidence>
<dbReference type="Pfam" id="PF01657">
    <property type="entry name" value="Stress-antifung"/>
    <property type="match status" value="2"/>
</dbReference>
<gene>
    <name evidence="6" type="ORF">Din_009036</name>
</gene>
<dbReference type="Gene3D" id="3.30.430.20">
    <property type="entry name" value="Gnk2 domain, C-X8-C-X2-C motif"/>
    <property type="match status" value="2"/>
</dbReference>
<dbReference type="PANTHER" id="PTHR32099">
    <property type="entry name" value="CYSTEINE-RICH REPEAT SECRETORY PROTEIN"/>
    <property type="match status" value="1"/>
</dbReference>
<keyword evidence="2" id="KW-0677">Repeat</keyword>
<feature type="chain" id="PRO_5023012516" description="Gnk2-homologous domain-containing protein" evidence="4">
    <location>
        <begin position="27"/>
        <end position="278"/>
    </location>
</feature>
<evidence type="ECO:0000256" key="2">
    <source>
        <dbReference type="ARBA" id="ARBA00022737"/>
    </source>
</evidence>
<dbReference type="InterPro" id="IPR038408">
    <property type="entry name" value="GNK2_sf"/>
</dbReference>
<keyword evidence="1 4" id="KW-0732">Signal</keyword>